<dbReference type="PANTHER" id="PTHR30562">
    <property type="entry name" value="UVRC/OXIDOREDUCTASE"/>
    <property type="match status" value="1"/>
</dbReference>
<evidence type="ECO:0000259" key="8">
    <source>
        <dbReference type="PROSITE" id="PS50164"/>
    </source>
</evidence>
<feature type="domain" description="UVR" evidence="7">
    <location>
        <begin position="224"/>
        <end position="259"/>
    </location>
</feature>
<feature type="region of interest" description="Disordered" evidence="6">
    <location>
        <begin position="1"/>
        <end position="39"/>
    </location>
</feature>
<dbReference type="InterPro" id="IPR000305">
    <property type="entry name" value="GIY-YIG_endonuc"/>
</dbReference>
<dbReference type="Pfam" id="PF02151">
    <property type="entry name" value="UVR"/>
    <property type="match status" value="1"/>
</dbReference>
<dbReference type="InterPro" id="IPR038476">
    <property type="entry name" value="UvrC_RNase_H_dom_sf"/>
</dbReference>
<keyword evidence="2" id="KW-0227">DNA damage</keyword>
<dbReference type="SUPFAM" id="SSF47781">
    <property type="entry name" value="RuvA domain 2-like"/>
    <property type="match status" value="1"/>
</dbReference>
<keyword evidence="4" id="KW-0267">Excision nuclease</keyword>
<evidence type="ECO:0000256" key="6">
    <source>
        <dbReference type="SAM" id="MobiDB-lite"/>
    </source>
</evidence>
<dbReference type="Pfam" id="PF08459">
    <property type="entry name" value="UvrC_RNaseH_dom"/>
    <property type="match status" value="1"/>
</dbReference>
<protein>
    <submittedName>
        <fullName evidence="10">UvrABC system protein C</fullName>
    </submittedName>
</protein>
<dbReference type="AlphaFoldDB" id="A0A644WSU0"/>
<dbReference type="InterPro" id="IPR050066">
    <property type="entry name" value="UvrABC_protein_C"/>
</dbReference>
<dbReference type="NCBIfam" id="TIGR00194">
    <property type="entry name" value="uvrC"/>
    <property type="match status" value="1"/>
</dbReference>
<proteinExistence type="inferred from homology"/>
<dbReference type="Gene3D" id="3.40.1440.10">
    <property type="entry name" value="GIY-YIG endonuclease"/>
    <property type="match status" value="1"/>
</dbReference>
<evidence type="ECO:0000259" key="7">
    <source>
        <dbReference type="PROSITE" id="PS50151"/>
    </source>
</evidence>
<keyword evidence="3" id="KW-0228">DNA excision</keyword>
<dbReference type="SUPFAM" id="SSF46600">
    <property type="entry name" value="C-terminal UvrC-binding domain of UvrB"/>
    <property type="match status" value="1"/>
</dbReference>
<dbReference type="Gene3D" id="3.30.420.340">
    <property type="entry name" value="UvrC, RNAse H endonuclease domain"/>
    <property type="match status" value="1"/>
</dbReference>
<comment type="caution">
    <text evidence="10">The sequence shown here is derived from an EMBL/GenBank/DDBJ whole genome shotgun (WGS) entry which is preliminary data.</text>
</comment>
<dbReference type="PROSITE" id="PS50151">
    <property type="entry name" value="UVR"/>
    <property type="match status" value="1"/>
</dbReference>
<dbReference type="Pfam" id="PF22920">
    <property type="entry name" value="UvrC_RNaseH"/>
    <property type="match status" value="1"/>
</dbReference>
<dbReference type="InterPro" id="IPR047296">
    <property type="entry name" value="GIY-YIG_UvrC_Cho"/>
</dbReference>
<dbReference type="GO" id="GO:0009380">
    <property type="term" value="C:excinuclease repair complex"/>
    <property type="evidence" value="ECO:0007669"/>
    <property type="project" value="InterPro"/>
</dbReference>
<feature type="domain" description="UvrC family homology region profile" evidence="9">
    <location>
        <begin position="287"/>
        <end position="496"/>
    </location>
</feature>
<dbReference type="InterPro" id="IPR010994">
    <property type="entry name" value="RuvA_2-like"/>
</dbReference>
<dbReference type="HAMAP" id="MF_00203">
    <property type="entry name" value="UvrC"/>
    <property type="match status" value="1"/>
</dbReference>
<dbReference type="InterPro" id="IPR036876">
    <property type="entry name" value="UVR_dom_sf"/>
</dbReference>
<evidence type="ECO:0000259" key="9">
    <source>
        <dbReference type="PROSITE" id="PS50165"/>
    </source>
</evidence>
<dbReference type="PANTHER" id="PTHR30562:SF1">
    <property type="entry name" value="UVRABC SYSTEM PROTEIN C"/>
    <property type="match status" value="1"/>
</dbReference>
<evidence type="ECO:0000256" key="5">
    <source>
        <dbReference type="ARBA" id="ARBA00023204"/>
    </source>
</evidence>
<dbReference type="InterPro" id="IPR004791">
    <property type="entry name" value="UvrC"/>
</dbReference>
<dbReference type="PROSITE" id="PS50165">
    <property type="entry name" value="UVRC"/>
    <property type="match status" value="1"/>
</dbReference>
<accession>A0A644WSU0</accession>
<gene>
    <name evidence="10" type="primary">uvrC_20</name>
    <name evidence="10" type="ORF">SDC9_53300</name>
</gene>
<dbReference type="InterPro" id="IPR001943">
    <property type="entry name" value="UVR_dom"/>
</dbReference>
<dbReference type="FunFam" id="3.40.1440.10:FF:000001">
    <property type="entry name" value="UvrABC system protein C"/>
    <property type="match status" value="1"/>
</dbReference>
<keyword evidence="5" id="KW-0234">DNA repair</keyword>
<name>A0A644WSU0_9ZZZZ</name>
<evidence type="ECO:0000313" key="10">
    <source>
        <dbReference type="EMBL" id="MPM06996.1"/>
    </source>
</evidence>
<dbReference type="CDD" id="cd10434">
    <property type="entry name" value="GIY-YIG_UvrC_Cho"/>
    <property type="match status" value="1"/>
</dbReference>
<evidence type="ECO:0000256" key="4">
    <source>
        <dbReference type="ARBA" id="ARBA00022881"/>
    </source>
</evidence>
<dbReference type="InterPro" id="IPR001162">
    <property type="entry name" value="UvrC_RNase_H_dom"/>
</dbReference>
<dbReference type="SMART" id="SM00465">
    <property type="entry name" value="GIYc"/>
    <property type="match status" value="1"/>
</dbReference>
<feature type="domain" description="GIY-YIG" evidence="8">
    <location>
        <begin position="39"/>
        <end position="116"/>
    </location>
</feature>
<dbReference type="GO" id="GO:0006289">
    <property type="term" value="P:nucleotide-excision repair"/>
    <property type="evidence" value="ECO:0007669"/>
    <property type="project" value="InterPro"/>
</dbReference>
<evidence type="ECO:0000256" key="3">
    <source>
        <dbReference type="ARBA" id="ARBA00022769"/>
    </source>
</evidence>
<evidence type="ECO:0000256" key="1">
    <source>
        <dbReference type="ARBA" id="ARBA00022490"/>
    </source>
</evidence>
<organism evidence="10">
    <name type="scientific">bioreactor metagenome</name>
    <dbReference type="NCBI Taxonomy" id="1076179"/>
    <lineage>
        <taxon>unclassified sequences</taxon>
        <taxon>metagenomes</taxon>
        <taxon>ecological metagenomes</taxon>
    </lineage>
</organism>
<dbReference type="EMBL" id="VSSQ01001288">
    <property type="protein sequence ID" value="MPM06996.1"/>
    <property type="molecule type" value="Genomic_DNA"/>
</dbReference>
<dbReference type="Gene3D" id="4.10.860.10">
    <property type="entry name" value="UVR domain"/>
    <property type="match status" value="1"/>
</dbReference>
<dbReference type="InterPro" id="IPR035901">
    <property type="entry name" value="GIY-YIG_endonuc_sf"/>
</dbReference>
<keyword evidence="1" id="KW-0963">Cytoplasm</keyword>
<sequence>MKKKSQEQTVYQTESEVESFGSVVSEGGGPSQQAKDLPHNSGVYLMKDSKDTIIYVGKAKDLRKRVTSYFLANRSPKTAALVSKIARIEHIITGNEYEALVLENNLIKKYSPRYNISLKDGKSYPIIRITNEPFPKVFKTRRFIDDGSTYYGPYPDAGKLELYLDLIAKLFPLRRCGTPLKKRDKPCLYYHIGLCLGPCAGLVSVEEYNKSITAVKNLLEGKTEALLAGLEEEMQRASKALNFEEAVVKRDQIAAIRAVETGQQVQDFSQESRDYAAIEMRGPLCTISLMQMRSGQLIGRALYRAETFGDETETLLNFLVQYYADGLKLPQFLYVTHEIDVNLIRRYFSEQLGGRLEVSLPLDGKHFRILRMARENAVRDVEKRLKSRDNTKALDDLAEVLGLGAPPALIEGFDIAHLAGKYTVASLISFRDGNPDKPNYRRYNIKSLEGKIDDYESIREAVARRYTKILNENLQRPDLLIIDGGKGQVNAARQILDDLGMFEIPIIGLAEEYETIVFDDDRDDLQLPEDHEALRLVMAVRDECHRFATSANQASRSKEASFRVLESVQGIGKKRSEQLMKQYGSLDVLLSKKAEELAAEASLPLAVAQRLLKQLTL</sequence>
<evidence type="ECO:0000256" key="2">
    <source>
        <dbReference type="ARBA" id="ARBA00022763"/>
    </source>
</evidence>
<dbReference type="SUPFAM" id="SSF82771">
    <property type="entry name" value="GIY-YIG endonuclease"/>
    <property type="match status" value="1"/>
</dbReference>
<dbReference type="PROSITE" id="PS50164">
    <property type="entry name" value="GIY_YIG"/>
    <property type="match status" value="1"/>
</dbReference>
<reference evidence="10" key="1">
    <citation type="submission" date="2019-08" db="EMBL/GenBank/DDBJ databases">
        <authorList>
            <person name="Kucharzyk K."/>
            <person name="Murdoch R.W."/>
            <person name="Higgins S."/>
            <person name="Loffler F."/>
        </authorList>
    </citation>
    <scope>NUCLEOTIDE SEQUENCE</scope>
</reference>
<dbReference type="GO" id="GO:0009381">
    <property type="term" value="F:excinuclease ABC activity"/>
    <property type="evidence" value="ECO:0007669"/>
    <property type="project" value="InterPro"/>
</dbReference>
<dbReference type="Pfam" id="PF01541">
    <property type="entry name" value="GIY-YIG"/>
    <property type="match status" value="1"/>
</dbReference>
<dbReference type="Gene3D" id="1.10.150.20">
    <property type="entry name" value="5' to 3' exonuclease, C-terminal subdomain"/>
    <property type="match status" value="1"/>
</dbReference>